<reference evidence="8 9" key="1">
    <citation type="journal article" date="2014" name="Int. J. Syst. Evol. Microbiol.">
        <title>Complete genome sequence of Corynebacterium casei LMG S-19264T (=DSM 44701T), isolated from a smear-ripened cheese.</title>
        <authorList>
            <consortium name="US DOE Joint Genome Institute (JGI-PGF)"/>
            <person name="Walter F."/>
            <person name="Albersmeier A."/>
            <person name="Kalinowski J."/>
            <person name="Ruckert C."/>
        </authorList>
    </citation>
    <scope>NUCLEOTIDE SEQUENCE [LARGE SCALE GENOMIC DNA]</scope>
    <source>
        <strain evidence="8 9">NBRC 112289</strain>
    </source>
</reference>
<dbReference type="SUPFAM" id="SSF46894">
    <property type="entry name" value="C-terminal effector domain of the bipartite response regulators"/>
    <property type="match status" value="1"/>
</dbReference>
<dbReference type="GO" id="GO:0000160">
    <property type="term" value="P:phosphorelay signal transduction system"/>
    <property type="evidence" value="ECO:0007669"/>
    <property type="project" value="InterPro"/>
</dbReference>
<dbReference type="Proteomes" id="UP001157160">
    <property type="component" value="Unassembled WGS sequence"/>
</dbReference>
<protein>
    <submittedName>
        <fullName evidence="8">DNA-binding response regulator</fullName>
    </submittedName>
</protein>
<accession>A0AA37UGM0</accession>
<dbReference type="RefSeq" id="WP_284230489.1">
    <property type="nucleotide sequence ID" value="NZ_BSUL01000001.1"/>
</dbReference>
<dbReference type="CDD" id="cd17535">
    <property type="entry name" value="REC_NarL-like"/>
    <property type="match status" value="1"/>
</dbReference>
<dbReference type="PROSITE" id="PS50110">
    <property type="entry name" value="RESPONSE_REGULATORY"/>
    <property type="match status" value="1"/>
</dbReference>
<dbReference type="GO" id="GO:0006355">
    <property type="term" value="P:regulation of DNA-templated transcription"/>
    <property type="evidence" value="ECO:0007669"/>
    <property type="project" value="InterPro"/>
</dbReference>
<name>A0AA37UGM0_9MICO</name>
<dbReference type="Pfam" id="PF00072">
    <property type="entry name" value="Response_reg"/>
    <property type="match status" value="1"/>
</dbReference>
<keyword evidence="2" id="KW-0805">Transcription regulation</keyword>
<comment type="caution">
    <text evidence="8">The sequence shown here is derived from an EMBL/GenBank/DDBJ whole genome shotgun (WGS) entry which is preliminary data.</text>
</comment>
<evidence type="ECO:0000313" key="8">
    <source>
        <dbReference type="EMBL" id="GMA27701.1"/>
    </source>
</evidence>
<proteinExistence type="predicted"/>
<dbReference type="PANTHER" id="PTHR43214:SF24">
    <property type="entry name" value="TRANSCRIPTIONAL REGULATORY PROTEIN NARL-RELATED"/>
    <property type="match status" value="1"/>
</dbReference>
<dbReference type="PROSITE" id="PS50043">
    <property type="entry name" value="HTH_LUXR_2"/>
    <property type="match status" value="1"/>
</dbReference>
<evidence type="ECO:0000256" key="3">
    <source>
        <dbReference type="ARBA" id="ARBA00023125"/>
    </source>
</evidence>
<evidence type="ECO:0000259" key="6">
    <source>
        <dbReference type="PROSITE" id="PS50043"/>
    </source>
</evidence>
<evidence type="ECO:0000259" key="7">
    <source>
        <dbReference type="PROSITE" id="PS50110"/>
    </source>
</evidence>
<dbReference type="SMART" id="SM00421">
    <property type="entry name" value="HTH_LUXR"/>
    <property type="match status" value="1"/>
</dbReference>
<evidence type="ECO:0000256" key="5">
    <source>
        <dbReference type="PROSITE-ProRule" id="PRU00169"/>
    </source>
</evidence>
<dbReference type="InterPro" id="IPR011006">
    <property type="entry name" value="CheY-like_superfamily"/>
</dbReference>
<dbReference type="SMART" id="SM00448">
    <property type="entry name" value="REC"/>
    <property type="match status" value="1"/>
</dbReference>
<dbReference type="PRINTS" id="PR00038">
    <property type="entry name" value="HTHLUXR"/>
</dbReference>
<evidence type="ECO:0000313" key="9">
    <source>
        <dbReference type="Proteomes" id="UP001157160"/>
    </source>
</evidence>
<feature type="domain" description="HTH luxR-type" evidence="6">
    <location>
        <begin position="153"/>
        <end position="218"/>
    </location>
</feature>
<evidence type="ECO:0000256" key="1">
    <source>
        <dbReference type="ARBA" id="ARBA00022553"/>
    </source>
</evidence>
<dbReference type="Gene3D" id="3.40.50.2300">
    <property type="match status" value="1"/>
</dbReference>
<keyword evidence="4" id="KW-0804">Transcription</keyword>
<dbReference type="InterPro" id="IPR039420">
    <property type="entry name" value="WalR-like"/>
</dbReference>
<dbReference type="PANTHER" id="PTHR43214">
    <property type="entry name" value="TWO-COMPONENT RESPONSE REGULATOR"/>
    <property type="match status" value="1"/>
</dbReference>
<dbReference type="GO" id="GO:0003677">
    <property type="term" value="F:DNA binding"/>
    <property type="evidence" value="ECO:0007669"/>
    <property type="project" value="UniProtKB-KW"/>
</dbReference>
<dbReference type="InterPro" id="IPR058245">
    <property type="entry name" value="NreC/VraR/RcsB-like_REC"/>
</dbReference>
<keyword evidence="9" id="KW-1185">Reference proteome</keyword>
<dbReference type="SUPFAM" id="SSF52172">
    <property type="entry name" value="CheY-like"/>
    <property type="match status" value="1"/>
</dbReference>
<feature type="modified residue" description="4-aspartylphosphate" evidence="5">
    <location>
        <position position="54"/>
    </location>
</feature>
<feature type="domain" description="Response regulatory" evidence="7">
    <location>
        <begin position="3"/>
        <end position="119"/>
    </location>
</feature>
<keyword evidence="1 5" id="KW-0597">Phosphoprotein</keyword>
<dbReference type="CDD" id="cd06170">
    <property type="entry name" value="LuxR_C_like"/>
    <property type="match status" value="1"/>
</dbReference>
<dbReference type="AlphaFoldDB" id="A0AA37UGM0"/>
<dbReference type="InterPro" id="IPR000792">
    <property type="entry name" value="Tscrpt_reg_LuxR_C"/>
</dbReference>
<sequence>MISVAVVDDEPLFADGLAMILDAQPDLRVLWQAGDGAEAVRRHAGQPPDVLLCDIQMPVLDGLETVRSLVAAGAMTRIVMLTTFAANEYVLGAIERGASGFLLKNTPPADLIAAIRTVHRGDAVISPGPTRELFATYRRAAAQRPATVPRPDGDDARSALTRRESEVIRLIASGMSNREICDHLWLSMPTVKTHVGNLMAKTGSRDRVQLVLHALRSGIAAID</sequence>
<gene>
    <name evidence="8" type="ORF">GCM10025874_09540</name>
</gene>
<dbReference type="Pfam" id="PF00196">
    <property type="entry name" value="GerE"/>
    <property type="match status" value="1"/>
</dbReference>
<keyword evidence="3 8" id="KW-0238">DNA-binding</keyword>
<evidence type="ECO:0000256" key="4">
    <source>
        <dbReference type="ARBA" id="ARBA00023163"/>
    </source>
</evidence>
<dbReference type="InterPro" id="IPR016032">
    <property type="entry name" value="Sig_transdc_resp-reg_C-effctor"/>
</dbReference>
<organism evidence="8 9">
    <name type="scientific">Arenivirga flava</name>
    <dbReference type="NCBI Taxonomy" id="1930060"/>
    <lineage>
        <taxon>Bacteria</taxon>
        <taxon>Bacillati</taxon>
        <taxon>Actinomycetota</taxon>
        <taxon>Actinomycetes</taxon>
        <taxon>Micrococcales</taxon>
        <taxon>Microbacteriaceae</taxon>
        <taxon>Arenivirga</taxon>
    </lineage>
</organism>
<dbReference type="InterPro" id="IPR001789">
    <property type="entry name" value="Sig_transdc_resp-reg_receiver"/>
</dbReference>
<evidence type="ECO:0000256" key="2">
    <source>
        <dbReference type="ARBA" id="ARBA00023015"/>
    </source>
</evidence>
<dbReference type="EMBL" id="BSUL01000001">
    <property type="protein sequence ID" value="GMA27701.1"/>
    <property type="molecule type" value="Genomic_DNA"/>
</dbReference>